<gene>
    <name evidence="3" type="ORF">AMQ22_01083</name>
</gene>
<feature type="compositionally biased region" description="Basic residues" evidence="1">
    <location>
        <begin position="55"/>
        <end position="75"/>
    </location>
</feature>
<keyword evidence="2" id="KW-0812">Transmembrane</keyword>
<organism evidence="3 4">
    <name type="scientific">Candidatus Methanofastidiosum methylothiophilum</name>
    <dbReference type="NCBI Taxonomy" id="1705564"/>
    <lineage>
        <taxon>Archaea</taxon>
        <taxon>Methanobacteriati</taxon>
        <taxon>Methanobacteriota</taxon>
        <taxon>Stenosarchaea group</taxon>
        <taxon>Candidatus Methanofastidiosia</taxon>
        <taxon>Candidatus Methanofastidiosales</taxon>
        <taxon>Candidatus Methanofastidiosaceae</taxon>
        <taxon>Candidatus Methanofastidiosum</taxon>
    </lineage>
</organism>
<name>A0A150J475_9EURY</name>
<comment type="caution">
    <text evidence="3">The sequence shown here is derived from an EMBL/GenBank/DDBJ whole genome shotgun (WGS) entry which is preliminary data.</text>
</comment>
<proteinExistence type="predicted"/>
<dbReference type="EMBL" id="LNGC01000040">
    <property type="protein sequence ID" value="KYC51948.1"/>
    <property type="molecule type" value="Genomic_DNA"/>
</dbReference>
<keyword evidence="2" id="KW-1133">Transmembrane helix</keyword>
<evidence type="ECO:0000256" key="2">
    <source>
        <dbReference type="SAM" id="Phobius"/>
    </source>
</evidence>
<feature type="region of interest" description="Disordered" evidence="1">
    <location>
        <begin position="1"/>
        <end position="23"/>
    </location>
</feature>
<feature type="compositionally biased region" description="Polar residues" evidence="1">
    <location>
        <begin position="11"/>
        <end position="23"/>
    </location>
</feature>
<accession>A0A150J475</accession>
<reference evidence="3 4" key="1">
    <citation type="journal article" date="2016" name="ISME J.">
        <title>Chasing the elusive Euryarchaeota class WSA2: genomes reveal a uniquely fastidious methyl-reducing methanogen.</title>
        <authorList>
            <person name="Nobu M.K."/>
            <person name="Narihiro T."/>
            <person name="Kuroda K."/>
            <person name="Mei R."/>
            <person name="Liu W.T."/>
        </authorList>
    </citation>
    <scope>NUCLEOTIDE SEQUENCE [LARGE SCALE GENOMIC DNA]</scope>
    <source>
        <strain evidence="3">U1lsi0528_Bin055</strain>
    </source>
</reference>
<dbReference type="Proteomes" id="UP000075398">
    <property type="component" value="Unassembled WGS sequence"/>
</dbReference>
<evidence type="ECO:0000313" key="4">
    <source>
        <dbReference type="Proteomes" id="UP000075398"/>
    </source>
</evidence>
<protein>
    <submittedName>
        <fullName evidence="3">Uncharacterized protein</fullName>
    </submittedName>
</protein>
<feature type="region of interest" description="Disordered" evidence="1">
    <location>
        <begin position="42"/>
        <end position="121"/>
    </location>
</feature>
<sequence length="121" mass="13165">MYRARTMGDPNDTQTSTAKTNVMSPVLSLGLTVGVLVAGAMFLGDGKPKTENGTKRNKSKSKTKAKAKRNRKKRTSPAAKAQTSPAARPKRRKKAKKSIAGKVNSKIKKLGRKSKSRKARR</sequence>
<evidence type="ECO:0000313" key="3">
    <source>
        <dbReference type="EMBL" id="KYC51948.1"/>
    </source>
</evidence>
<keyword evidence="2" id="KW-0472">Membrane</keyword>
<evidence type="ECO:0000256" key="1">
    <source>
        <dbReference type="SAM" id="MobiDB-lite"/>
    </source>
</evidence>
<feature type="transmembrane region" description="Helical" evidence="2">
    <location>
        <begin position="22"/>
        <end position="43"/>
    </location>
</feature>
<feature type="compositionally biased region" description="Basic residues" evidence="1">
    <location>
        <begin position="88"/>
        <end position="121"/>
    </location>
</feature>
<dbReference type="AlphaFoldDB" id="A0A150J475"/>